<dbReference type="GO" id="GO:0003677">
    <property type="term" value="F:DNA binding"/>
    <property type="evidence" value="ECO:0007669"/>
    <property type="project" value="InterPro"/>
</dbReference>
<feature type="domain" description="Sugar fermentation stimulation protein C-terminal" evidence="2">
    <location>
        <begin position="81"/>
        <end position="211"/>
    </location>
</feature>
<dbReference type="AlphaFoldDB" id="A0A0B2JUG2"/>
<dbReference type="STRING" id="82374.NZ47_07430"/>
<keyword evidence="5" id="KW-1185">Reference proteome</keyword>
<sequence length="224" mass="25094">MQYGKVIWAKFVERPNRFVAKVEINGTLETVHVKNTGRCKELLLPGVDVVLSEADNPNRKTRYDLIAVEKAGLGLINIDSQAPNKVMAEWLATQDFDYIKPEYTYGASRIDFYMECQGQKYLLEVKGCTLERDGIGFFPDAPTERGVKHIHELIKAKKEGYWAGIAFVVQMPKVSEVRPNIETHPAFGEAMEQARAAGVQILTLGCTIKPDSLTVDKKRISGSF</sequence>
<dbReference type="InterPro" id="IPR005224">
    <property type="entry name" value="SfsA"/>
</dbReference>
<proteinExistence type="inferred from homology"/>
<dbReference type="Pfam" id="PF17746">
    <property type="entry name" value="SfsA_N"/>
    <property type="match status" value="1"/>
</dbReference>
<protein>
    <recommendedName>
        <fullName evidence="1">Sugar fermentation stimulation protein homolog</fullName>
    </recommendedName>
</protein>
<dbReference type="HAMAP" id="MF_00095">
    <property type="entry name" value="SfsA"/>
    <property type="match status" value="1"/>
</dbReference>
<dbReference type="PANTHER" id="PTHR30545">
    <property type="entry name" value="SUGAR FERMENTATION STIMULATION PROTEIN A"/>
    <property type="match status" value="1"/>
</dbReference>
<evidence type="ECO:0000256" key="1">
    <source>
        <dbReference type="HAMAP-Rule" id="MF_00095"/>
    </source>
</evidence>
<dbReference type="Pfam" id="PF03749">
    <property type="entry name" value="SfsA"/>
    <property type="match status" value="1"/>
</dbReference>
<feature type="domain" description="SfsA N-terminal OB" evidence="3">
    <location>
        <begin position="12"/>
        <end position="72"/>
    </location>
</feature>
<evidence type="ECO:0000259" key="2">
    <source>
        <dbReference type="Pfam" id="PF03749"/>
    </source>
</evidence>
<dbReference type="Gene3D" id="3.40.1350.60">
    <property type="match status" value="1"/>
</dbReference>
<dbReference type="InterPro" id="IPR040452">
    <property type="entry name" value="SfsA_C"/>
</dbReference>
<gene>
    <name evidence="1" type="primary">sfsA</name>
    <name evidence="4" type="ORF">NZ47_07430</name>
</gene>
<organism evidence="4 5">
    <name type="scientific">Anaerovibrio lipolyticus</name>
    <dbReference type="NCBI Taxonomy" id="82374"/>
    <lineage>
        <taxon>Bacteria</taxon>
        <taxon>Bacillati</taxon>
        <taxon>Bacillota</taxon>
        <taxon>Negativicutes</taxon>
        <taxon>Selenomonadales</taxon>
        <taxon>Selenomonadaceae</taxon>
        <taxon>Anaerovibrio</taxon>
    </lineage>
</organism>
<comment type="similarity">
    <text evidence="1">Belongs to the SfsA family.</text>
</comment>
<evidence type="ECO:0000313" key="4">
    <source>
        <dbReference type="EMBL" id="KHM51985.1"/>
    </source>
</evidence>
<dbReference type="PANTHER" id="PTHR30545:SF2">
    <property type="entry name" value="SUGAR FERMENTATION STIMULATION PROTEIN A"/>
    <property type="match status" value="1"/>
</dbReference>
<evidence type="ECO:0000259" key="3">
    <source>
        <dbReference type="Pfam" id="PF17746"/>
    </source>
</evidence>
<dbReference type="EMBL" id="JSCE01000153">
    <property type="protein sequence ID" value="KHM51985.1"/>
    <property type="molecule type" value="Genomic_DNA"/>
</dbReference>
<accession>A0A0B2JUG2</accession>
<name>A0A0B2JUG2_9FIRM</name>
<dbReference type="RefSeq" id="WP_039208584.1">
    <property type="nucleotide sequence ID" value="NZ_JSCE01000153.1"/>
</dbReference>
<comment type="caution">
    <text evidence="4">The sequence shown here is derived from an EMBL/GenBank/DDBJ whole genome shotgun (WGS) entry which is preliminary data.</text>
</comment>
<dbReference type="CDD" id="cd22359">
    <property type="entry name" value="SfsA-like_bacterial"/>
    <property type="match status" value="1"/>
</dbReference>
<dbReference type="Proteomes" id="UP000030993">
    <property type="component" value="Unassembled WGS sequence"/>
</dbReference>
<reference evidence="4 5" key="1">
    <citation type="journal article" date="2013" name="PLoS ONE">
        <title>Identification and characterization of three novel lipases belonging to families II and V from Anaerovibrio lipolyticus 5ST.</title>
        <authorList>
            <person name="Prive F."/>
            <person name="Kaderbhai N.N."/>
            <person name="Girdwood S."/>
            <person name="Worgan H.J."/>
            <person name="Pinloche E."/>
            <person name="Scollan N.D."/>
            <person name="Huws S.A."/>
            <person name="Newbold C.J."/>
        </authorList>
    </citation>
    <scope>NUCLEOTIDE SEQUENCE [LARGE SCALE GENOMIC DNA]</scope>
    <source>
        <strain evidence="4 5">5S</strain>
    </source>
</reference>
<dbReference type="Gene3D" id="2.40.50.580">
    <property type="match status" value="1"/>
</dbReference>
<dbReference type="InterPro" id="IPR041465">
    <property type="entry name" value="SfsA_N"/>
</dbReference>
<dbReference type="NCBIfam" id="TIGR00230">
    <property type="entry name" value="sfsA"/>
    <property type="match status" value="1"/>
</dbReference>
<evidence type="ECO:0000313" key="5">
    <source>
        <dbReference type="Proteomes" id="UP000030993"/>
    </source>
</evidence>
<dbReference type="eggNOG" id="COG1489">
    <property type="taxonomic scope" value="Bacteria"/>
</dbReference>